<dbReference type="Proteomes" id="UP000325434">
    <property type="component" value="Unassembled WGS sequence"/>
</dbReference>
<gene>
    <name evidence="1" type="ORF">BDV35DRAFT_235230</name>
</gene>
<proteinExistence type="predicted"/>
<dbReference type="PROSITE" id="PS51257">
    <property type="entry name" value="PROKAR_LIPOPROTEIN"/>
    <property type="match status" value="1"/>
</dbReference>
<reference evidence="1" key="1">
    <citation type="submission" date="2019-04" db="EMBL/GenBank/DDBJ databases">
        <title>Friends and foes A comparative genomics study of 23 Aspergillus species from section Flavi.</title>
        <authorList>
            <consortium name="DOE Joint Genome Institute"/>
            <person name="Kjaerbolling I."/>
            <person name="Vesth T."/>
            <person name="Frisvad J.C."/>
            <person name="Nybo J.L."/>
            <person name="Theobald S."/>
            <person name="Kildgaard S."/>
            <person name="Isbrandt T."/>
            <person name="Kuo A."/>
            <person name="Sato A."/>
            <person name="Lyhne E.K."/>
            <person name="Kogle M.E."/>
            <person name="Wiebenga A."/>
            <person name="Kun R.S."/>
            <person name="Lubbers R.J."/>
            <person name="Makela M.R."/>
            <person name="Barry K."/>
            <person name="Chovatia M."/>
            <person name="Clum A."/>
            <person name="Daum C."/>
            <person name="Haridas S."/>
            <person name="He G."/>
            <person name="LaButti K."/>
            <person name="Lipzen A."/>
            <person name="Mondo S."/>
            <person name="Riley R."/>
            <person name="Salamov A."/>
            <person name="Simmons B.A."/>
            <person name="Magnuson J.K."/>
            <person name="Henrissat B."/>
            <person name="Mortensen U.H."/>
            <person name="Larsen T.O."/>
            <person name="Devries R.P."/>
            <person name="Grigoriev I.V."/>
            <person name="Machida M."/>
            <person name="Baker S.E."/>
            <person name="Andersen M.R."/>
        </authorList>
    </citation>
    <scope>NUCLEOTIDE SEQUENCE [LARGE SCALE GENOMIC DNA]</scope>
    <source>
        <strain evidence="1">CBS 121.62</strain>
    </source>
</reference>
<dbReference type="EMBL" id="ML734604">
    <property type="protein sequence ID" value="KAB8246054.1"/>
    <property type="molecule type" value="Genomic_DNA"/>
</dbReference>
<name>A0A5N6GWW4_ASPFL</name>
<organism evidence="1">
    <name type="scientific">Aspergillus flavus</name>
    <dbReference type="NCBI Taxonomy" id="5059"/>
    <lineage>
        <taxon>Eukaryota</taxon>
        <taxon>Fungi</taxon>
        <taxon>Dikarya</taxon>
        <taxon>Ascomycota</taxon>
        <taxon>Pezizomycotina</taxon>
        <taxon>Eurotiomycetes</taxon>
        <taxon>Eurotiomycetidae</taxon>
        <taxon>Eurotiales</taxon>
        <taxon>Aspergillaceae</taxon>
        <taxon>Aspergillus</taxon>
        <taxon>Aspergillus subgen. Circumdati</taxon>
    </lineage>
</organism>
<accession>A0A5N6GWW4</accession>
<evidence type="ECO:0000313" key="1">
    <source>
        <dbReference type="EMBL" id="KAB8246054.1"/>
    </source>
</evidence>
<dbReference type="AlphaFoldDB" id="A0A5N6GWW4"/>
<protein>
    <submittedName>
        <fullName evidence="1">Uncharacterized protein</fullName>
    </submittedName>
</protein>
<sequence length="137" mass="15234">MFKRLTEQMVSSRYVFLNSASSSCHLLCTLTSFGLRKEATVAHSKYPTKTTALLIGFRTNARIWSTSVLQEMMRRLSVASPAYRNLKPRVIVSSDQRASQPSRNTKYIEEGEPSGCVCVKSVRTLGLLTKVILSIGS</sequence>